<evidence type="ECO:0000313" key="1">
    <source>
        <dbReference type="EMBL" id="GII26505.1"/>
    </source>
</evidence>
<name>A0A8J3TSJ2_9ACTN</name>
<evidence type="ECO:0008006" key="3">
    <source>
        <dbReference type="Google" id="ProtNLM"/>
    </source>
</evidence>
<dbReference type="EMBL" id="BOON01000082">
    <property type="protein sequence ID" value="GII26505.1"/>
    <property type="molecule type" value="Genomic_DNA"/>
</dbReference>
<comment type="caution">
    <text evidence="1">The sequence shown here is derived from an EMBL/GenBank/DDBJ whole genome shotgun (WGS) entry which is preliminary data.</text>
</comment>
<dbReference type="SUPFAM" id="SSF160631">
    <property type="entry name" value="SMI1/KNR4-like"/>
    <property type="match status" value="1"/>
</dbReference>
<protein>
    <recommendedName>
        <fullName evidence="3">SMI1/KNR4 family protein</fullName>
    </recommendedName>
</protein>
<dbReference type="InterPro" id="IPR037883">
    <property type="entry name" value="Knr4/Smi1-like_sf"/>
</dbReference>
<accession>A0A8J3TSJ2</accession>
<dbReference type="Proteomes" id="UP000599074">
    <property type="component" value="Unassembled WGS sequence"/>
</dbReference>
<proteinExistence type="predicted"/>
<keyword evidence="2" id="KW-1185">Reference proteome</keyword>
<dbReference type="AlphaFoldDB" id="A0A8J3TSJ2"/>
<sequence length="176" mass="19017">MPEDRVATLLAAVADGLTATAEQIRGLTEDEIGEIECDQPAPLAPAYRRFLELVGGGAGHFLQGSDVFYPRVIGLGDAARELLEENAVAFTLTDSDRVILMHQGYQFDFLRGTADDPEVWSYGEGSVPSGVHLSYPRFTDWLAASVRQQTSAWARLLKAGSPPRTIDGPQAGDRLG</sequence>
<evidence type="ECO:0000313" key="2">
    <source>
        <dbReference type="Proteomes" id="UP000599074"/>
    </source>
</evidence>
<organism evidence="1 2">
    <name type="scientific">Planosporangium mesophilum</name>
    <dbReference type="NCBI Taxonomy" id="689768"/>
    <lineage>
        <taxon>Bacteria</taxon>
        <taxon>Bacillati</taxon>
        <taxon>Actinomycetota</taxon>
        <taxon>Actinomycetes</taxon>
        <taxon>Micromonosporales</taxon>
        <taxon>Micromonosporaceae</taxon>
        <taxon>Planosporangium</taxon>
    </lineage>
</organism>
<dbReference type="RefSeq" id="WP_168118254.1">
    <property type="nucleotide sequence ID" value="NZ_BOON01000082.1"/>
</dbReference>
<reference evidence="1" key="1">
    <citation type="submission" date="2021-01" db="EMBL/GenBank/DDBJ databases">
        <title>Whole genome shotgun sequence of Planosporangium mesophilum NBRC 109066.</title>
        <authorList>
            <person name="Komaki H."/>
            <person name="Tamura T."/>
        </authorList>
    </citation>
    <scope>NUCLEOTIDE SEQUENCE</scope>
    <source>
        <strain evidence="1">NBRC 109066</strain>
    </source>
</reference>
<gene>
    <name evidence="1" type="ORF">Pme01_61020</name>
</gene>